<comment type="caution">
    <text evidence="1">The sequence shown here is derived from an EMBL/GenBank/DDBJ whole genome shotgun (WGS) entry which is preliminary data.</text>
</comment>
<dbReference type="Proteomes" id="UP000034877">
    <property type="component" value="Unassembled WGS sequence"/>
</dbReference>
<proteinExistence type="predicted"/>
<dbReference type="AlphaFoldDB" id="A0A0G1UFI6"/>
<organism evidence="1 2">
    <name type="scientific">Candidatus Amesbacteria bacterium GW2011_GWC1_48_10</name>
    <dbReference type="NCBI Taxonomy" id="1618365"/>
    <lineage>
        <taxon>Bacteria</taxon>
        <taxon>Candidatus Amesiibacteriota</taxon>
    </lineage>
</organism>
<accession>A0A0G1UFI6</accession>
<name>A0A0G1UFI6_9BACT</name>
<protein>
    <submittedName>
        <fullName evidence="1">Uncharacterized protein</fullName>
    </submittedName>
</protein>
<reference evidence="1 2" key="1">
    <citation type="journal article" date="2015" name="Nature">
        <title>rRNA introns, odd ribosomes, and small enigmatic genomes across a large radiation of phyla.</title>
        <authorList>
            <person name="Brown C.T."/>
            <person name="Hug L.A."/>
            <person name="Thomas B.C."/>
            <person name="Sharon I."/>
            <person name="Castelle C.J."/>
            <person name="Singh A."/>
            <person name="Wilkins M.J."/>
            <person name="Williams K.H."/>
            <person name="Banfield J.F."/>
        </authorList>
    </citation>
    <scope>NUCLEOTIDE SEQUENCE [LARGE SCALE GENOMIC DNA]</scope>
</reference>
<evidence type="ECO:0000313" key="2">
    <source>
        <dbReference type="Proteomes" id="UP000034877"/>
    </source>
</evidence>
<evidence type="ECO:0000313" key="1">
    <source>
        <dbReference type="EMBL" id="KKU92942.1"/>
    </source>
</evidence>
<gene>
    <name evidence="1" type="ORF">UY22_C0024G0008</name>
</gene>
<sequence>MAIAWPILEANGAIFFFGVQGFIEVFEIFGSNLIHTAIGDGFDHVFDSDIFFFSRIGSMPGQ</sequence>
<dbReference type="EMBL" id="LCPE01000024">
    <property type="protein sequence ID" value="KKU92942.1"/>
    <property type="molecule type" value="Genomic_DNA"/>
</dbReference>